<accession>A0A9P0EAC0</accession>
<evidence type="ECO:0000256" key="2">
    <source>
        <dbReference type="PROSITE-ProRule" id="PRU00497"/>
    </source>
</evidence>
<sequence length="179" mass="18638">MGKRVRIGAPSADLVSSASGGDGRVAEGLYILPPGQSTDAVQSDQCIPDMFKFVLVASLLALAAGAPQGPSTEPIPIIKYVNEVNYDGTYNWEYEAGNGILAQESGSVAGPESGTAAQGSFSYQGPDGPISLTYTADQNGFVPQGAHLPTSPPIPPAIQRALDYLATLPSTPETPQRRY</sequence>
<dbReference type="InterPro" id="IPR000618">
    <property type="entry name" value="Insect_cuticle"/>
</dbReference>
<keyword evidence="4" id="KW-1185">Reference proteome</keyword>
<dbReference type="GO" id="GO:0008010">
    <property type="term" value="F:structural constituent of chitin-based larval cuticle"/>
    <property type="evidence" value="ECO:0007669"/>
    <property type="project" value="TreeGrafter"/>
</dbReference>
<name>A0A9P0EAC0_NEZVI</name>
<dbReference type="OrthoDB" id="6372059at2759"/>
<dbReference type="PANTHER" id="PTHR10380">
    <property type="entry name" value="CUTICLE PROTEIN"/>
    <property type="match status" value="1"/>
</dbReference>
<proteinExistence type="predicted"/>
<protein>
    <submittedName>
        <fullName evidence="3">Uncharacterized protein</fullName>
    </submittedName>
</protein>
<dbReference type="AlphaFoldDB" id="A0A9P0EAC0"/>
<dbReference type="EMBL" id="OV725077">
    <property type="protein sequence ID" value="CAH1391467.1"/>
    <property type="molecule type" value="Genomic_DNA"/>
</dbReference>
<reference evidence="3" key="1">
    <citation type="submission" date="2022-01" db="EMBL/GenBank/DDBJ databases">
        <authorList>
            <person name="King R."/>
        </authorList>
    </citation>
    <scope>NUCLEOTIDE SEQUENCE</scope>
</reference>
<evidence type="ECO:0000313" key="3">
    <source>
        <dbReference type="EMBL" id="CAH1391467.1"/>
    </source>
</evidence>
<dbReference type="PANTHER" id="PTHR10380:SF173">
    <property type="entry name" value="CUTICULAR PROTEIN 47EF, ISOFORM C-RELATED"/>
    <property type="match status" value="1"/>
</dbReference>
<evidence type="ECO:0000256" key="1">
    <source>
        <dbReference type="ARBA" id="ARBA00022460"/>
    </source>
</evidence>
<dbReference type="Proteomes" id="UP001152798">
    <property type="component" value="Chromosome 1"/>
</dbReference>
<dbReference type="InterPro" id="IPR050468">
    <property type="entry name" value="Cuticle_Struct_Prot"/>
</dbReference>
<organism evidence="3 4">
    <name type="scientific">Nezara viridula</name>
    <name type="common">Southern green stink bug</name>
    <name type="synonym">Cimex viridulus</name>
    <dbReference type="NCBI Taxonomy" id="85310"/>
    <lineage>
        <taxon>Eukaryota</taxon>
        <taxon>Metazoa</taxon>
        <taxon>Ecdysozoa</taxon>
        <taxon>Arthropoda</taxon>
        <taxon>Hexapoda</taxon>
        <taxon>Insecta</taxon>
        <taxon>Pterygota</taxon>
        <taxon>Neoptera</taxon>
        <taxon>Paraneoptera</taxon>
        <taxon>Hemiptera</taxon>
        <taxon>Heteroptera</taxon>
        <taxon>Panheteroptera</taxon>
        <taxon>Pentatomomorpha</taxon>
        <taxon>Pentatomoidea</taxon>
        <taxon>Pentatomidae</taxon>
        <taxon>Pentatominae</taxon>
        <taxon>Nezara</taxon>
    </lineage>
</organism>
<dbReference type="Pfam" id="PF00379">
    <property type="entry name" value="Chitin_bind_4"/>
    <property type="match status" value="1"/>
</dbReference>
<dbReference type="GO" id="GO:0062129">
    <property type="term" value="C:chitin-based extracellular matrix"/>
    <property type="evidence" value="ECO:0007669"/>
    <property type="project" value="TreeGrafter"/>
</dbReference>
<keyword evidence="1 2" id="KW-0193">Cuticle</keyword>
<dbReference type="PROSITE" id="PS51155">
    <property type="entry name" value="CHIT_BIND_RR_2"/>
    <property type="match status" value="1"/>
</dbReference>
<evidence type="ECO:0000313" key="4">
    <source>
        <dbReference type="Proteomes" id="UP001152798"/>
    </source>
</evidence>
<gene>
    <name evidence="3" type="ORF">NEZAVI_LOCUS2485</name>
</gene>